<dbReference type="EMBL" id="QKYT01000353">
    <property type="protein sequence ID" value="RIA86624.1"/>
    <property type="molecule type" value="Genomic_DNA"/>
</dbReference>
<feature type="compositionally biased region" description="Basic and acidic residues" evidence="1">
    <location>
        <begin position="23"/>
        <end position="36"/>
    </location>
</feature>
<dbReference type="Proteomes" id="UP000265703">
    <property type="component" value="Unassembled WGS sequence"/>
</dbReference>
<gene>
    <name evidence="2" type="ORF">C1645_779234</name>
</gene>
<dbReference type="OrthoDB" id="5600002at2759"/>
<dbReference type="AlphaFoldDB" id="A0A397SV64"/>
<name>A0A397SV64_9GLOM</name>
<protein>
    <submittedName>
        <fullName evidence="2">Uncharacterized protein</fullName>
    </submittedName>
</protein>
<evidence type="ECO:0000313" key="3">
    <source>
        <dbReference type="Proteomes" id="UP000265703"/>
    </source>
</evidence>
<evidence type="ECO:0000313" key="2">
    <source>
        <dbReference type="EMBL" id="RIA86624.1"/>
    </source>
</evidence>
<accession>A0A397SV64</accession>
<feature type="region of interest" description="Disordered" evidence="1">
    <location>
        <begin position="16"/>
        <end position="40"/>
    </location>
</feature>
<sequence>MKEFVGLKEAKSNYEFENTENIEENREDTNSRDVKDNTMPIKFSKNKHDSGIFISDLDNDLGTTGDTDHNYHNSDKIMETTSTDTTLLPSVNKSSFEYATPTTFSNNELPNIPLPLDVPDGFLNEWWLIFWDLYNSLCEHNSEIPYGNSFE</sequence>
<reference evidence="2 3" key="1">
    <citation type="submission" date="2018-06" db="EMBL/GenBank/DDBJ databases">
        <title>Comparative genomics reveals the genomic features of Rhizophagus irregularis, R. cerebriforme, R. diaphanum and Gigaspora rosea, and their symbiotic lifestyle signature.</title>
        <authorList>
            <person name="Morin E."/>
            <person name="San Clemente H."/>
            <person name="Chen E.C.H."/>
            <person name="De La Providencia I."/>
            <person name="Hainaut M."/>
            <person name="Kuo A."/>
            <person name="Kohler A."/>
            <person name="Murat C."/>
            <person name="Tang N."/>
            <person name="Roy S."/>
            <person name="Loubradou J."/>
            <person name="Henrissat B."/>
            <person name="Grigoriev I.V."/>
            <person name="Corradi N."/>
            <person name="Roux C."/>
            <person name="Martin F.M."/>
        </authorList>
    </citation>
    <scope>NUCLEOTIDE SEQUENCE [LARGE SCALE GENOMIC DNA]</scope>
    <source>
        <strain evidence="2 3">DAOM 227022</strain>
    </source>
</reference>
<evidence type="ECO:0000256" key="1">
    <source>
        <dbReference type="SAM" id="MobiDB-lite"/>
    </source>
</evidence>
<comment type="caution">
    <text evidence="2">The sequence shown here is derived from an EMBL/GenBank/DDBJ whole genome shotgun (WGS) entry which is preliminary data.</text>
</comment>
<keyword evidence="3" id="KW-1185">Reference proteome</keyword>
<proteinExistence type="predicted"/>
<organism evidence="2 3">
    <name type="scientific">Glomus cerebriforme</name>
    <dbReference type="NCBI Taxonomy" id="658196"/>
    <lineage>
        <taxon>Eukaryota</taxon>
        <taxon>Fungi</taxon>
        <taxon>Fungi incertae sedis</taxon>
        <taxon>Mucoromycota</taxon>
        <taxon>Glomeromycotina</taxon>
        <taxon>Glomeromycetes</taxon>
        <taxon>Glomerales</taxon>
        <taxon>Glomeraceae</taxon>
        <taxon>Glomus</taxon>
    </lineage>
</organism>